<feature type="domain" description="SRS" evidence="1">
    <location>
        <begin position="210"/>
        <end position="336"/>
    </location>
</feature>
<organism evidence="2 3">
    <name type="scientific">Besnoitia besnoiti</name>
    <name type="common">Apicomplexan protozoan</name>
    <dbReference type="NCBI Taxonomy" id="94643"/>
    <lineage>
        <taxon>Eukaryota</taxon>
        <taxon>Sar</taxon>
        <taxon>Alveolata</taxon>
        <taxon>Apicomplexa</taxon>
        <taxon>Conoidasida</taxon>
        <taxon>Coccidia</taxon>
        <taxon>Eucoccidiorida</taxon>
        <taxon>Eimeriorina</taxon>
        <taxon>Sarcocystidae</taxon>
        <taxon>Besnoitia</taxon>
    </lineage>
</organism>
<dbReference type="GO" id="GO:0016020">
    <property type="term" value="C:membrane"/>
    <property type="evidence" value="ECO:0007669"/>
    <property type="project" value="InterPro"/>
</dbReference>
<dbReference type="PRINTS" id="PR01801">
    <property type="entry name" value="SURFCEANTIGN"/>
</dbReference>
<dbReference type="InterPro" id="IPR036755">
    <property type="entry name" value="SRS_dom_sf"/>
</dbReference>
<dbReference type="VEuPathDB" id="ToxoDB:BESB_057300"/>
<dbReference type="InterPro" id="IPR028352">
    <property type="entry name" value="Surface_antig_SAG1"/>
</dbReference>
<dbReference type="OrthoDB" id="329695at2759"/>
<dbReference type="KEGG" id="bbes:BESB_057300"/>
<dbReference type="GeneID" id="40310659"/>
<dbReference type="EMBL" id="NWUJ01000004">
    <property type="protein sequence ID" value="PFH36079.1"/>
    <property type="molecule type" value="Genomic_DNA"/>
</dbReference>
<dbReference type="Gene3D" id="2.60.40.1320">
    <property type="entry name" value="SRS domain"/>
    <property type="match status" value="2"/>
</dbReference>
<sequence>MEIDSNMLHSDSHACSGAPERELQRTYRMVSRASIPVVMLLAFLSGYSSPSTLGAWAATSATAECLTEGNVTTCACDQPASRAVEEDEQLLSAVLSKETHVLTLSCSTGNHCLPKPMHDAIACPVENTTLESCSLDIRGLLTGDTANVKWGECAGKEKTGESCRTISILPDNIPYSDEQFAVGCQQANKKNCRVTVTVKARDSVTAGRSVTCAYGASSNDSHQTIKLSPTENSFTLVCGEKGEVLPKKYDETYCPPDSNAAAETCDGEYKTILPGYESTWWKDDKKAKSFTLSIPTDKFPKEQAKIVVGCQQKTSEQPKKAEDAPSPTVCSVDVTIEASASASSAVMIRRPFLWEAGILFLVRAVAV</sequence>
<dbReference type="RefSeq" id="XP_029220088.1">
    <property type="nucleotide sequence ID" value="XM_029364165.1"/>
</dbReference>
<evidence type="ECO:0000259" key="1">
    <source>
        <dbReference type="Pfam" id="PF04092"/>
    </source>
</evidence>
<accession>A0A2A9MDX2</accession>
<evidence type="ECO:0000313" key="2">
    <source>
        <dbReference type="EMBL" id="PFH36079.1"/>
    </source>
</evidence>
<proteinExistence type="predicted"/>
<evidence type="ECO:0000313" key="3">
    <source>
        <dbReference type="Proteomes" id="UP000224006"/>
    </source>
</evidence>
<dbReference type="Proteomes" id="UP000224006">
    <property type="component" value="Chromosome IV"/>
</dbReference>
<reference evidence="2 3" key="1">
    <citation type="submission" date="2017-09" db="EMBL/GenBank/DDBJ databases">
        <title>Genome sequencing of Besnoitia besnoiti strain Bb-Ger1.</title>
        <authorList>
            <person name="Schares G."/>
            <person name="Venepally P."/>
            <person name="Lorenzi H.A."/>
        </authorList>
    </citation>
    <scope>NUCLEOTIDE SEQUENCE [LARGE SCALE GENOMIC DNA]</scope>
    <source>
        <strain evidence="2 3">Bb-Ger1</strain>
    </source>
</reference>
<dbReference type="Pfam" id="PF04092">
    <property type="entry name" value="SAG"/>
    <property type="match status" value="2"/>
</dbReference>
<keyword evidence="3" id="KW-1185">Reference proteome</keyword>
<name>A0A2A9MDX2_BESBE</name>
<protein>
    <submittedName>
        <fullName evidence="2">SAG-related sequence</fullName>
    </submittedName>
</protein>
<dbReference type="SUPFAM" id="SSF74877">
    <property type="entry name" value="Major surface antigen p30, SAG1"/>
    <property type="match status" value="2"/>
</dbReference>
<gene>
    <name evidence="2" type="ORF">BESB_057300</name>
</gene>
<dbReference type="InterPro" id="IPR007226">
    <property type="entry name" value="SRS_dom"/>
</dbReference>
<dbReference type="AlphaFoldDB" id="A0A2A9MDX2"/>
<comment type="caution">
    <text evidence="2">The sequence shown here is derived from an EMBL/GenBank/DDBJ whole genome shotgun (WGS) entry which is preliminary data.</text>
</comment>
<feature type="domain" description="SRS" evidence="1">
    <location>
        <begin position="70"/>
        <end position="198"/>
    </location>
</feature>